<dbReference type="Pfam" id="PF03816">
    <property type="entry name" value="LytR_cpsA_psr"/>
    <property type="match status" value="1"/>
</dbReference>
<dbReference type="InterPro" id="IPR050922">
    <property type="entry name" value="LytR/CpsA/Psr_CW_biosynth"/>
</dbReference>
<proteinExistence type="inferred from homology"/>
<reference evidence="4 5" key="1">
    <citation type="submission" date="2021-02" db="EMBL/GenBank/DDBJ databases">
        <title>Complete Genome Sequence of Arcanobacterium phocisimile strain DSM 26142T from a harbour seal.</title>
        <authorList>
            <person name="Borowiak M."/>
            <person name="Alssahen M."/>
            <person name="Malorny B."/>
            <person name="Laemmler C."/>
            <person name="Siebert U."/>
            <person name="Ploetz M."/>
            <person name="Abdulmawjood A."/>
        </authorList>
    </citation>
    <scope>NUCLEOTIDE SEQUENCE [LARGE SCALE GENOMIC DNA]</scope>
    <source>
        <strain evidence="4 5">DSM 26142</strain>
    </source>
</reference>
<sequence length="385" mass="41808">MKHSSDTSQLPQRSATHQRKLNPWRNRIRAFLLTLLACTLTGGTALATMLQQLQSSIKQHDVSNLVVQEDRPVENQAPLDQKAGKPLNILLLGADQADGGVQRSDTTMLVHVSADRQRVDVVSIPRDTLVDIPPCMMGNDESSYRQTDAMFNAAFSTGGTFGGSVAQAAACTMRTVEELTNIYIDGFAVLNFDSFRDVVNTIGGIDMCFNEDIDDAYSGISLSAGCHHLDGTQALGIARARYSIGDGSDIGRISRQHQVVTAIVKKTLALNLFTDIPTLYGILKDVTSHMDLSSGLGDIQWLGGFAYSLRNVDPDEINFTTMPFIYEGPRVRPSYSASLVWKALVEDQPIPAEASANDSGPDIVRSVTPEQLEEFSNNLGSGLVQ</sequence>
<gene>
    <name evidence="4" type="ORF">JTE88_07235</name>
</gene>
<evidence type="ECO:0000256" key="2">
    <source>
        <dbReference type="SAM" id="MobiDB-lite"/>
    </source>
</evidence>
<dbReference type="InterPro" id="IPR004474">
    <property type="entry name" value="LytR_CpsA_psr"/>
</dbReference>
<evidence type="ECO:0000313" key="5">
    <source>
        <dbReference type="Proteomes" id="UP000602653"/>
    </source>
</evidence>
<feature type="domain" description="Cell envelope-related transcriptional attenuator" evidence="3">
    <location>
        <begin position="103"/>
        <end position="267"/>
    </location>
</feature>
<dbReference type="RefSeq" id="WP_204423949.1">
    <property type="nucleotide sequence ID" value="NZ_CP070228.1"/>
</dbReference>
<dbReference type="PANTHER" id="PTHR33392">
    <property type="entry name" value="POLYISOPRENYL-TEICHOIC ACID--PEPTIDOGLYCAN TEICHOIC ACID TRANSFERASE TAGU"/>
    <property type="match status" value="1"/>
</dbReference>
<protein>
    <submittedName>
        <fullName evidence="4">LCP family protein</fullName>
    </submittedName>
</protein>
<dbReference type="Gene3D" id="3.40.630.190">
    <property type="entry name" value="LCP protein"/>
    <property type="match status" value="1"/>
</dbReference>
<organism evidence="4 5">
    <name type="scientific">Arcanobacterium phocisimile</name>
    <dbReference type="NCBI Taxonomy" id="1302235"/>
    <lineage>
        <taxon>Bacteria</taxon>
        <taxon>Bacillati</taxon>
        <taxon>Actinomycetota</taxon>
        <taxon>Actinomycetes</taxon>
        <taxon>Actinomycetales</taxon>
        <taxon>Actinomycetaceae</taxon>
        <taxon>Arcanobacterium</taxon>
    </lineage>
</organism>
<dbReference type="Proteomes" id="UP000602653">
    <property type="component" value="Chromosome"/>
</dbReference>
<dbReference type="EMBL" id="CP070228">
    <property type="protein sequence ID" value="QRV01871.1"/>
    <property type="molecule type" value="Genomic_DNA"/>
</dbReference>
<feature type="region of interest" description="Disordered" evidence="2">
    <location>
        <begin position="1"/>
        <end position="21"/>
    </location>
</feature>
<evidence type="ECO:0000259" key="3">
    <source>
        <dbReference type="Pfam" id="PF03816"/>
    </source>
</evidence>
<dbReference type="PANTHER" id="PTHR33392:SF6">
    <property type="entry name" value="POLYISOPRENYL-TEICHOIC ACID--PEPTIDOGLYCAN TEICHOIC ACID TRANSFERASE TAGU"/>
    <property type="match status" value="1"/>
</dbReference>
<feature type="compositionally biased region" description="Polar residues" evidence="2">
    <location>
        <begin position="1"/>
        <end position="15"/>
    </location>
</feature>
<accession>A0ABX7IFF4</accession>
<name>A0ABX7IFF4_9ACTO</name>
<dbReference type="NCBIfam" id="TIGR00350">
    <property type="entry name" value="lytR_cpsA_psr"/>
    <property type="match status" value="1"/>
</dbReference>
<evidence type="ECO:0000256" key="1">
    <source>
        <dbReference type="ARBA" id="ARBA00006068"/>
    </source>
</evidence>
<keyword evidence="5" id="KW-1185">Reference proteome</keyword>
<comment type="similarity">
    <text evidence="1">Belongs to the LytR/CpsA/Psr (LCP) family.</text>
</comment>
<evidence type="ECO:0000313" key="4">
    <source>
        <dbReference type="EMBL" id="QRV01871.1"/>
    </source>
</evidence>